<protein>
    <submittedName>
        <fullName evidence="3">Uncharacterized protein</fullName>
    </submittedName>
</protein>
<accession>A7RMW8</accession>
<comment type="similarity">
    <text evidence="1">Belongs to the UPF0690 family.</text>
</comment>
<evidence type="ECO:0000256" key="2">
    <source>
        <dbReference type="SAM" id="MobiDB-lite"/>
    </source>
</evidence>
<evidence type="ECO:0000313" key="3">
    <source>
        <dbReference type="EMBL" id="EDO47174.1"/>
    </source>
</evidence>
<reference evidence="3 4" key="1">
    <citation type="journal article" date="2007" name="Science">
        <title>Sea anemone genome reveals ancestral eumetazoan gene repertoire and genomic organization.</title>
        <authorList>
            <person name="Putnam N.H."/>
            <person name="Srivastava M."/>
            <person name="Hellsten U."/>
            <person name="Dirks B."/>
            <person name="Chapman J."/>
            <person name="Salamov A."/>
            <person name="Terry A."/>
            <person name="Shapiro H."/>
            <person name="Lindquist E."/>
            <person name="Kapitonov V.V."/>
            <person name="Jurka J."/>
            <person name="Genikhovich G."/>
            <person name="Grigoriev I.V."/>
            <person name="Lucas S.M."/>
            <person name="Steele R.E."/>
            <person name="Finnerty J.R."/>
            <person name="Technau U."/>
            <person name="Martindale M.Q."/>
            <person name="Rokhsar D.S."/>
        </authorList>
    </citation>
    <scope>NUCLEOTIDE SEQUENCE [LARGE SCALE GENOMIC DNA]</scope>
    <source>
        <strain evidence="4">CH2 X CH6</strain>
    </source>
</reference>
<dbReference type="PANTHER" id="PTHR31833">
    <property type="entry name" value="UPF0690 PROTEIN C1ORF52"/>
    <property type="match status" value="1"/>
</dbReference>
<dbReference type="EMBL" id="DS469521">
    <property type="protein sequence ID" value="EDO47174.1"/>
    <property type="molecule type" value="Genomic_DNA"/>
</dbReference>
<dbReference type="InParanoid" id="A7RMW8"/>
<feature type="region of interest" description="Disordered" evidence="2">
    <location>
        <begin position="1"/>
        <end position="59"/>
    </location>
</feature>
<keyword evidence="4" id="KW-1185">Reference proteome</keyword>
<sequence length="179" mass="19925">MADDKKDDNPLSFFSTGDDDSSSSDSDSENDKEHDTDNSEVTKKQLHSPESKLPSPDTLFATVGRPSFLATTKEENTIDWDVISKRCEPNMSVYSAPPMSLKERENSAEYNDAMITSQPQKYGKELSDIQKHLLVHGKRPANDIRAMTHREGSGEASFGIMTMIRGRSILYAVSLFTSL</sequence>
<dbReference type="InterPro" id="IPR029089">
    <property type="entry name" value="DUF4660"/>
</dbReference>
<gene>
    <name evidence="3" type="ORF">NEMVEDRAFT_v1g199479</name>
</gene>
<evidence type="ECO:0000313" key="4">
    <source>
        <dbReference type="Proteomes" id="UP000001593"/>
    </source>
</evidence>
<dbReference type="Pfam" id="PF15559">
    <property type="entry name" value="DUF4660"/>
    <property type="match status" value="1"/>
</dbReference>
<dbReference type="HOGENOM" id="CLU_1505230_0_0_1"/>
<feature type="compositionally biased region" description="Basic and acidic residues" evidence="2">
    <location>
        <begin position="29"/>
        <end position="50"/>
    </location>
</feature>
<organism evidence="3 4">
    <name type="scientific">Nematostella vectensis</name>
    <name type="common">Starlet sea anemone</name>
    <dbReference type="NCBI Taxonomy" id="45351"/>
    <lineage>
        <taxon>Eukaryota</taxon>
        <taxon>Metazoa</taxon>
        <taxon>Cnidaria</taxon>
        <taxon>Anthozoa</taxon>
        <taxon>Hexacorallia</taxon>
        <taxon>Actiniaria</taxon>
        <taxon>Edwardsiidae</taxon>
        <taxon>Nematostella</taxon>
    </lineage>
</organism>
<dbReference type="PANTHER" id="PTHR31833:SF2">
    <property type="entry name" value="UPF0690 PROTEIN C1ORF52"/>
    <property type="match status" value="1"/>
</dbReference>
<dbReference type="OMA" id="DIRAMTH"/>
<name>A7RMW8_NEMVE</name>
<proteinExistence type="inferred from homology"/>
<feature type="compositionally biased region" description="Acidic residues" evidence="2">
    <location>
        <begin position="17"/>
        <end position="28"/>
    </location>
</feature>
<evidence type="ECO:0000256" key="1">
    <source>
        <dbReference type="ARBA" id="ARBA00008407"/>
    </source>
</evidence>
<dbReference type="AlphaFoldDB" id="A7RMW8"/>
<dbReference type="Proteomes" id="UP000001593">
    <property type="component" value="Unassembled WGS sequence"/>
</dbReference>